<evidence type="ECO:0000313" key="2">
    <source>
        <dbReference type="EMBL" id="MBM2411539.1"/>
    </source>
</evidence>
<dbReference type="Proteomes" id="UP000755667">
    <property type="component" value="Unassembled WGS sequence"/>
</dbReference>
<dbReference type="EMBL" id="JAFBXF010000002">
    <property type="protein sequence ID" value="MBM2416206.1"/>
    <property type="molecule type" value="Genomic_DNA"/>
</dbReference>
<dbReference type="AlphaFoldDB" id="A0A9Q2NQB4"/>
<feature type="compositionally biased region" description="Basic and acidic residues" evidence="1">
    <location>
        <begin position="10"/>
        <end position="23"/>
    </location>
</feature>
<dbReference type="RefSeq" id="WP_138488083.1">
    <property type="nucleotide sequence ID" value="NZ_JAFBWU010000002.1"/>
</dbReference>
<evidence type="ECO:0000313" key="5">
    <source>
        <dbReference type="Proteomes" id="UP000809440"/>
    </source>
</evidence>
<feature type="region of interest" description="Disordered" evidence="1">
    <location>
        <begin position="1"/>
        <end position="59"/>
    </location>
</feature>
<reference evidence="2 5" key="1">
    <citation type="submission" date="2021-01" db="EMBL/GenBank/DDBJ databases">
        <title>Diatom-associated Roseobacters Show Island Model of Population Structure.</title>
        <authorList>
            <person name="Qu L."/>
            <person name="Feng X."/>
            <person name="Chen Y."/>
            <person name="Li L."/>
            <person name="Wang X."/>
            <person name="Hu Z."/>
            <person name="Wang H."/>
            <person name="Luo H."/>
        </authorList>
    </citation>
    <scope>NUCLEOTIDE SEQUENCE</scope>
    <source>
        <strain evidence="3 5">CC28-63</strain>
        <strain evidence="2">CC28-69</strain>
    </source>
</reference>
<evidence type="ECO:0000313" key="4">
    <source>
        <dbReference type="Proteomes" id="UP000755667"/>
    </source>
</evidence>
<gene>
    <name evidence="2" type="ORF">JQX41_04445</name>
    <name evidence="3" type="ORF">JQX48_04445</name>
</gene>
<sequence>MSTPSQAFDTAKDRAADMAEDAKSQMAQTAHTQAEHTRDQTAETAEQAASAAHAASHEFDRDTLQAAALEQVGAQINAVAAHLRNTPVDEMVDDVAVFARKNPLLFLGGAALAGFAAARFLKSGEGSRGMADDANDPWAGHLNQTADAA</sequence>
<protein>
    <recommendedName>
        <fullName evidence="6">DUF3618 domain-containing protein</fullName>
    </recommendedName>
</protein>
<proteinExistence type="predicted"/>
<comment type="caution">
    <text evidence="2">The sequence shown here is derived from an EMBL/GenBank/DDBJ whole genome shotgun (WGS) entry which is preliminary data.</text>
</comment>
<feature type="compositionally biased region" description="Low complexity" evidence="1">
    <location>
        <begin position="42"/>
        <end position="54"/>
    </location>
</feature>
<dbReference type="Proteomes" id="UP000809440">
    <property type="component" value="Unassembled WGS sequence"/>
</dbReference>
<accession>A0A9Q2NQB4</accession>
<dbReference type="EMBL" id="JAFBXE010000002">
    <property type="protein sequence ID" value="MBM2411539.1"/>
    <property type="molecule type" value="Genomic_DNA"/>
</dbReference>
<evidence type="ECO:0000313" key="3">
    <source>
        <dbReference type="EMBL" id="MBM2416206.1"/>
    </source>
</evidence>
<feature type="region of interest" description="Disordered" evidence="1">
    <location>
        <begin position="126"/>
        <end position="149"/>
    </location>
</feature>
<name>A0A9Q2NQB4_9RHOB</name>
<evidence type="ECO:0000256" key="1">
    <source>
        <dbReference type="SAM" id="MobiDB-lite"/>
    </source>
</evidence>
<organism evidence="2 4">
    <name type="scientific">Marivita cryptomonadis</name>
    <dbReference type="NCBI Taxonomy" id="505252"/>
    <lineage>
        <taxon>Bacteria</taxon>
        <taxon>Pseudomonadati</taxon>
        <taxon>Pseudomonadota</taxon>
        <taxon>Alphaproteobacteria</taxon>
        <taxon>Rhodobacterales</taxon>
        <taxon>Roseobacteraceae</taxon>
        <taxon>Marivita</taxon>
    </lineage>
</organism>
<keyword evidence="5" id="KW-1185">Reference proteome</keyword>
<evidence type="ECO:0008006" key="6">
    <source>
        <dbReference type="Google" id="ProtNLM"/>
    </source>
</evidence>